<dbReference type="Gene3D" id="3.40.50.10240">
    <property type="entry name" value="Thiamin pyrophosphokinase, catalytic domain"/>
    <property type="match status" value="1"/>
</dbReference>
<feature type="domain" description="Thiamin pyrophosphokinase-like substrate-binding" evidence="6">
    <location>
        <begin position="145"/>
        <end position="213"/>
    </location>
</feature>
<dbReference type="GO" id="GO:0005524">
    <property type="term" value="F:ATP binding"/>
    <property type="evidence" value="ECO:0007669"/>
    <property type="project" value="UniProtKB-KW"/>
</dbReference>
<dbReference type="SUPFAM" id="SSF63999">
    <property type="entry name" value="Thiamin pyrophosphokinase, catalytic domain"/>
    <property type="match status" value="1"/>
</dbReference>
<dbReference type="EMBL" id="AMCI01002433">
    <property type="protein sequence ID" value="EJX02728.1"/>
    <property type="molecule type" value="Genomic_DNA"/>
</dbReference>
<dbReference type="GO" id="GO:0016301">
    <property type="term" value="F:kinase activity"/>
    <property type="evidence" value="ECO:0007669"/>
    <property type="project" value="UniProtKB-KW"/>
</dbReference>
<evidence type="ECO:0000256" key="2">
    <source>
        <dbReference type="ARBA" id="ARBA00022741"/>
    </source>
</evidence>
<dbReference type="InterPro" id="IPR007371">
    <property type="entry name" value="TPK_catalytic"/>
</dbReference>
<comment type="caution">
    <text evidence="7">The sequence shown here is derived from an EMBL/GenBank/DDBJ whole genome shotgun (WGS) entry which is preliminary data.</text>
</comment>
<dbReference type="InterPro" id="IPR036759">
    <property type="entry name" value="TPK_catalytic_sf"/>
</dbReference>
<proteinExistence type="predicted"/>
<dbReference type="InterPro" id="IPR049442">
    <property type="entry name" value="Thi_PPkinase-like_C"/>
</dbReference>
<dbReference type="GO" id="GO:0009229">
    <property type="term" value="P:thiamine diphosphate biosynthetic process"/>
    <property type="evidence" value="ECO:0007669"/>
    <property type="project" value="InterPro"/>
</dbReference>
<evidence type="ECO:0000256" key="4">
    <source>
        <dbReference type="ARBA" id="ARBA00022840"/>
    </source>
</evidence>
<keyword evidence="4" id="KW-0067">ATP-binding</keyword>
<dbReference type="PANTHER" id="PTHR41299:SF1">
    <property type="entry name" value="THIAMINE PYROPHOSPHOKINASE"/>
    <property type="match status" value="1"/>
</dbReference>
<protein>
    <submittedName>
        <fullName evidence="7">Thiamine pyrophosphokinase</fullName>
    </submittedName>
</protein>
<keyword evidence="1" id="KW-0808">Transferase</keyword>
<feature type="domain" description="Thiamin pyrophosphokinase catalytic" evidence="5">
    <location>
        <begin position="37"/>
        <end position="139"/>
    </location>
</feature>
<accession>J9GKS8</accession>
<evidence type="ECO:0000256" key="1">
    <source>
        <dbReference type="ARBA" id="ARBA00022679"/>
    </source>
</evidence>
<dbReference type="AlphaFoldDB" id="J9GKS8"/>
<dbReference type="NCBIfam" id="TIGR01378">
    <property type="entry name" value="thi_PPkinase"/>
    <property type="match status" value="1"/>
</dbReference>
<gene>
    <name evidence="7" type="ORF">EVA_09185</name>
</gene>
<evidence type="ECO:0000259" key="6">
    <source>
        <dbReference type="Pfam" id="PF21275"/>
    </source>
</evidence>
<dbReference type="PANTHER" id="PTHR41299">
    <property type="entry name" value="THIAMINE PYROPHOSPHOKINASE"/>
    <property type="match status" value="1"/>
</dbReference>
<sequence>MEKTDKFAMKNLDKKTTEAVILANGEYPTHVIPLLQLSHAPFVACCDGAANEYLSRGYIPDAIIGDGDSLSPAYKEQYSDIIHPVKEQESNDQTKAMRFLKEKGFRKITILGASGKREDHTLGNISLLIEYLKEGMEVQMVTDYGIFIPAEGTCTFSSHPGQQVSIFNFGAKGLRSTGLHYPIRDFTNWWEGTLNEATSYQFTIECTGYYLIYKAYSN</sequence>
<evidence type="ECO:0000259" key="5">
    <source>
        <dbReference type="Pfam" id="PF04263"/>
    </source>
</evidence>
<name>J9GKS8_9ZZZZ</name>
<keyword evidence="2" id="KW-0547">Nucleotide-binding</keyword>
<evidence type="ECO:0000313" key="7">
    <source>
        <dbReference type="EMBL" id="EJX02728.1"/>
    </source>
</evidence>
<keyword evidence="3 7" id="KW-0418">Kinase</keyword>
<dbReference type="Pfam" id="PF04263">
    <property type="entry name" value="TPK_catalytic"/>
    <property type="match status" value="1"/>
</dbReference>
<dbReference type="Pfam" id="PF21275">
    <property type="entry name" value="Thi_PPkinase_C"/>
    <property type="match status" value="1"/>
</dbReference>
<reference evidence="7" key="1">
    <citation type="journal article" date="2012" name="PLoS ONE">
        <title>Gene sets for utilization of primary and secondary nutrition supplies in the distal gut of endangered iberian lynx.</title>
        <authorList>
            <person name="Alcaide M."/>
            <person name="Messina E."/>
            <person name="Richter M."/>
            <person name="Bargiela R."/>
            <person name="Peplies J."/>
            <person name="Huws S.A."/>
            <person name="Newbold C.J."/>
            <person name="Golyshin P.N."/>
            <person name="Simon M.A."/>
            <person name="Lopez G."/>
            <person name="Yakimov M.M."/>
            <person name="Ferrer M."/>
        </authorList>
    </citation>
    <scope>NUCLEOTIDE SEQUENCE</scope>
</reference>
<dbReference type="InterPro" id="IPR053149">
    <property type="entry name" value="TPK"/>
</dbReference>
<organism evidence="7">
    <name type="scientific">gut metagenome</name>
    <dbReference type="NCBI Taxonomy" id="749906"/>
    <lineage>
        <taxon>unclassified sequences</taxon>
        <taxon>metagenomes</taxon>
        <taxon>organismal metagenomes</taxon>
    </lineage>
</organism>
<evidence type="ECO:0000256" key="3">
    <source>
        <dbReference type="ARBA" id="ARBA00022777"/>
    </source>
</evidence>
<dbReference type="InterPro" id="IPR006282">
    <property type="entry name" value="Thi_PPkinase"/>
</dbReference>
<dbReference type="GO" id="GO:0004788">
    <property type="term" value="F:thiamine diphosphokinase activity"/>
    <property type="evidence" value="ECO:0007669"/>
    <property type="project" value="InterPro"/>
</dbReference>
<dbReference type="CDD" id="cd07995">
    <property type="entry name" value="TPK"/>
    <property type="match status" value="1"/>
</dbReference>
<dbReference type="GO" id="GO:0006772">
    <property type="term" value="P:thiamine metabolic process"/>
    <property type="evidence" value="ECO:0007669"/>
    <property type="project" value="InterPro"/>
</dbReference>